<name>A0ACC2P281_9HYME</name>
<organism evidence="1 2">
    <name type="scientific">Eretmocerus hayati</name>
    <dbReference type="NCBI Taxonomy" id="131215"/>
    <lineage>
        <taxon>Eukaryota</taxon>
        <taxon>Metazoa</taxon>
        <taxon>Ecdysozoa</taxon>
        <taxon>Arthropoda</taxon>
        <taxon>Hexapoda</taxon>
        <taxon>Insecta</taxon>
        <taxon>Pterygota</taxon>
        <taxon>Neoptera</taxon>
        <taxon>Endopterygota</taxon>
        <taxon>Hymenoptera</taxon>
        <taxon>Apocrita</taxon>
        <taxon>Proctotrupomorpha</taxon>
        <taxon>Chalcidoidea</taxon>
        <taxon>Aphelinidae</taxon>
        <taxon>Aphelininae</taxon>
        <taxon>Eretmocerus</taxon>
    </lineage>
</organism>
<keyword evidence="2" id="KW-1185">Reference proteome</keyword>
<sequence>MQPNQCFLCGNKDDLRSLSDSTYDKLRDVIRYRKFKKRQYGEVVLPRREDAYYHTNCYKKVSTITVEDRDEMEKLLQEDQVTEEIEANRTCFDPTKCVFCDDTNKSRESLRTRSKQDKIDEIKRHAEAMKDTCLLRKIKDQSAIKYHPSCILMFFRKNVRKDPLADASEYKEKRKIHDKAFEHLCTFVQEEILANEKVLLLTRIFEEYKHIYHELAPPTDEEFTYPARHIENKLLHHFGDQIQSHLSQTHNRKVIYKSNPNLQKLIEARVEDSNDRSRKWKIRGYDLREELRSSLQVRFLPDSVNTKHIFEGECQIPEFLYTFVEACVLGPHSRDCKSSDEHLKIESICSDIIFAMSKGKIKPAKQLKVGLTVKALTSSRRLLTLLNRTNQSISYSTADELENTMLCNIYRGDYLLPPGMIVRTGVKIHLVWDNKDDWVETASGKDTLHDTNGICYQIMGEEQSNVEITELPGNLDESTCEADGSSHSFRDSREWPDDGEISRECSEGDFERDNISFTEVGTANHSHQLHNDSHTASTDNSLNTISSSTSRKRKRFDGVPFDIADYIGKPKAITTLMELEAILEDACTSIVGAKELRECRIFHSPGIDVSPTLLQQWRIDVLYTMQYTGDGMGVGAGVLHKVVNTGVNRAEAANYVSRLCMITPDITRDYCTMCKPKDVGRRTRESYKIPPELAGNITPSVKTTYTCDECGAKFLRKKQLHEHVAIVHGTEIHQCLDQNCEKMFRTVSARDSHVRRTHQGRDQEEECPVQGCAAQLYKLSWDEATRKAELAETQSDVDAFYEEQNDKKKRHKGHVKRDSVYDYGDETPDESEDELPAVKKLALTAAELAPFKLLRAKDCRVKIKRVVGPTSPSENEACMQTSCVEKEMDVDSYTGHEEKMDEEDGSYSNDSGIEELNQIFMFDYMCIRSNRYVTGVKESSDEDYDQEMPSLMQEGESEAQGRGNDDKDEESGASTSSSEPEVAQGLGTTASSSLHRTAGTGTKIGVRITKDKKLSQGDKYLCGMEAIPENKKEFLALSSDERSLHCYLIQLQTMEEVSDMNLSVSDLGKKFNAMSSSDPVDSNSHIDKAGALFPFLNKKDFVEFCEKMKTNEAFGQDVKQFLRRYGGTDGKSTVKKLMKKTMKDELAVLINRKGRNGKLSLEGLSIYTIICELAIEKDMGFNLERAERAITDWLKGAKHRLNPEASSKKNVTSTSETAK</sequence>
<dbReference type="Proteomes" id="UP001239111">
    <property type="component" value="Chromosome 2"/>
</dbReference>
<dbReference type="EMBL" id="CM056742">
    <property type="protein sequence ID" value="KAJ8677218.1"/>
    <property type="molecule type" value="Genomic_DNA"/>
</dbReference>
<gene>
    <name evidence="1" type="ORF">QAD02_013005</name>
</gene>
<protein>
    <submittedName>
        <fullName evidence="1">Uncharacterized protein</fullName>
    </submittedName>
</protein>
<accession>A0ACC2P281</accession>
<proteinExistence type="predicted"/>
<reference evidence="1" key="1">
    <citation type="submission" date="2023-04" db="EMBL/GenBank/DDBJ databases">
        <title>A chromosome-level genome assembly of the parasitoid wasp Eretmocerus hayati.</title>
        <authorList>
            <person name="Zhong Y."/>
            <person name="Liu S."/>
            <person name="Liu Y."/>
        </authorList>
    </citation>
    <scope>NUCLEOTIDE SEQUENCE</scope>
    <source>
        <strain evidence="1">ZJU_SS_LIU_2023</strain>
    </source>
</reference>
<evidence type="ECO:0000313" key="2">
    <source>
        <dbReference type="Proteomes" id="UP001239111"/>
    </source>
</evidence>
<comment type="caution">
    <text evidence="1">The sequence shown here is derived from an EMBL/GenBank/DDBJ whole genome shotgun (WGS) entry which is preliminary data.</text>
</comment>
<evidence type="ECO:0000313" key="1">
    <source>
        <dbReference type="EMBL" id="KAJ8677218.1"/>
    </source>
</evidence>